<keyword evidence="6 10" id="KW-0560">Oxidoreductase</keyword>
<dbReference type="PANTHER" id="PTHR46206:SF2">
    <property type="entry name" value="CYTOCHROME P450 MONOOXYGENASE AUSG-RELATED"/>
    <property type="match status" value="1"/>
</dbReference>
<dbReference type="Proteomes" id="UP001251528">
    <property type="component" value="Unassembled WGS sequence"/>
</dbReference>
<evidence type="ECO:0000256" key="6">
    <source>
        <dbReference type="ARBA" id="ARBA00023002"/>
    </source>
</evidence>
<dbReference type="InterPro" id="IPR036396">
    <property type="entry name" value="Cyt_P450_sf"/>
</dbReference>
<dbReference type="EMBL" id="JASWJB010000154">
    <property type="protein sequence ID" value="KAK2594820.1"/>
    <property type="molecule type" value="Genomic_DNA"/>
</dbReference>
<gene>
    <name evidence="11" type="ORF">QQS21_007448</name>
</gene>
<evidence type="ECO:0000256" key="9">
    <source>
        <dbReference type="PIRSR" id="PIRSR602403-1"/>
    </source>
</evidence>
<feature type="binding site" description="axial binding residue" evidence="9">
    <location>
        <position position="395"/>
    </location>
    <ligand>
        <name>heme</name>
        <dbReference type="ChEBI" id="CHEBI:30413"/>
    </ligand>
    <ligandPart>
        <name>Fe</name>
        <dbReference type="ChEBI" id="CHEBI:18248"/>
    </ligandPart>
</feature>
<evidence type="ECO:0000256" key="1">
    <source>
        <dbReference type="ARBA" id="ARBA00001971"/>
    </source>
</evidence>
<evidence type="ECO:0000256" key="8">
    <source>
        <dbReference type="ARBA" id="ARBA00023033"/>
    </source>
</evidence>
<keyword evidence="8 10" id="KW-0503">Monooxygenase</keyword>
<comment type="caution">
    <text evidence="11">The sequence shown here is derived from an EMBL/GenBank/DDBJ whole genome shotgun (WGS) entry which is preliminary data.</text>
</comment>
<dbReference type="Gene3D" id="1.10.630.10">
    <property type="entry name" value="Cytochrome P450"/>
    <property type="match status" value="1"/>
</dbReference>
<keyword evidence="7 9" id="KW-0408">Iron</keyword>
<dbReference type="GO" id="GO:0004497">
    <property type="term" value="F:monooxygenase activity"/>
    <property type="evidence" value="ECO:0007669"/>
    <property type="project" value="UniProtKB-KW"/>
</dbReference>
<evidence type="ECO:0008006" key="13">
    <source>
        <dbReference type="Google" id="ProtNLM"/>
    </source>
</evidence>
<sequence length="465" mass="54327">MRGRLIDFNRRSKELFLQGRRMFQKNPYRVNCEWGDVVVLHPDFIDEIRNDPRMNFAIPTSDDLHSYIPGFDPFVASDPFARVVRIHLTKKLTKVTGPLSIEAGRALRDIFTDSRDWHEISPKNDIHTFVARMSSLVFMGEELCRDQEWIEASSDWIKQGFILRDVMGQYPRFIRPYIHWFMPSCWELRRMLKRVRAALAPHLQRREEIKAECAKDGRVIKYNDCIEWFSQEYKAGYDPAIEQMTLSLVANHTTSDLTVQAMLDIVVRPHLFKPLREEIVRVLGANGLKKTSLYKLKLMDSVLKETQRMKPVMIATFRRLATEDVRLSDGFLIKKGTRVVFENTHMWDEKYYENPLEYDAYRWVKVREDPAREHLGHLVSTSAQHMGFSHGMHSCPGRFFAANEIKIALCHILLKYDWKLPDDAPEPKPLIVGMGILPDPNARLLVRRRTPELNLELLEAEGFNT</sequence>
<dbReference type="InterPro" id="IPR002403">
    <property type="entry name" value="Cyt_P450_E_grp-IV"/>
</dbReference>
<dbReference type="PANTHER" id="PTHR46206">
    <property type="entry name" value="CYTOCHROME P450"/>
    <property type="match status" value="1"/>
</dbReference>
<evidence type="ECO:0000313" key="11">
    <source>
        <dbReference type="EMBL" id="KAK2594820.1"/>
    </source>
</evidence>
<evidence type="ECO:0000256" key="2">
    <source>
        <dbReference type="ARBA" id="ARBA00005179"/>
    </source>
</evidence>
<keyword evidence="4 9" id="KW-0349">Heme</keyword>
<dbReference type="Pfam" id="PF00067">
    <property type="entry name" value="p450"/>
    <property type="match status" value="1"/>
</dbReference>
<dbReference type="InterPro" id="IPR001128">
    <property type="entry name" value="Cyt_P450"/>
</dbReference>
<organism evidence="11 12">
    <name type="scientific">Conoideocrella luteorostrata</name>
    <dbReference type="NCBI Taxonomy" id="1105319"/>
    <lineage>
        <taxon>Eukaryota</taxon>
        <taxon>Fungi</taxon>
        <taxon>Dikarya</taxon>
        <taxon>Ascomycota</taxon>
        <taxon>Pezizomycotina</taxon>
        <taxon>Sordariomycetes</taxon>
        <taxon>Hypocreomycetidae</taxon>
        <taxon>Hypocreales</taxon>
        <taxon>Clavicipitaceae</taxon>
        <taxon>Conoideocrella</taxon>
    </lineage>
</organism>
<comment type="similarity">
    <text evidence="3 10">Belongs to the cytochrome P450 family.</text>
</comment>
<dbReference type="PRINTS" id="PR00465">
    <property type="entry name" value="EP450IV"/>
</dbReference>
<dbReference type="GO" id="GO:0005506">
    <property type="term" value="F:iron ion binding"/>
    <property type="evidence" value="ECO:0007669"/>
    <property type="project" value="InterPro"/>
</dbReference>
<protein>
    <recommendedName>
        <fullName evidence="13">Cytochrome P450</fullName>
    </recommendedName>
</protein>
<keyword evidence="12" id="KW-1185">Reference proteome</keyword>
<name>A0AAJ0CL16_9HYPO</name>
<evidence type="ECO:0000256" key="7">
    <source>
        <dbReference type="ARBA" id="ARBA00023004"/>
    </source>
</evidence>
<evidence type="ECO:0000256" key="5">
    <source>
        <dbReference type="ARBA" id="ARBA00022723"/>
    </source>
</evidence>
<proteinExistence type="inferred from homology"/>
<dbReference type="SUPFAM" id="SSF48264">
    <property type="entry name" value="Cytochrome P450"/>
    <property type="match status" value="1"/>
</dbReference>
<evidence type="ECO:0000313" key="12">
    <source>
        <dbReference type="Proteomes" id="UP001251528"/>
    </source>
</evidence>
<dbReference type="AlphaFoldDB" id="A0AAJ0CL16"/>
<accession>A0AAJ0CL16</accession>
<reference evidence="11" key="1">
    <citation type="submission" date="2023-06" db="EMBL/GenBank/DDBJ databases">
        <title>Conoideocrella luteorostrata (Hypocreales: Clavicipitaceae), a potential biocontrol fungus for elongate hemlock scale in United States Christmas tree production areas.</title>
        <authorList>
            <person name="Barrett H."/>
            <person name="Lovett B."/>
            <person name="Macias A.M."/>
            <person name="Stajich J.E."/>
            <person name="Kasson M.T."/>
        </authorList>
    </citation>
    <scope>NUCLEOTIDE SEQUENCE</scope>
    <source>
        <strain evidence="11">ARSEF 14590</strain>
    </source>
</reference>
<keyword evidence="5 9" id="KW-0479">Metal-binding</keyword>
<dbReference type="CDD" id="cd11041">
    <property type="entry name" value="CYP503A1-like"/>
    <property type="match status" value="1"/>
</dbReference>
<evidence type="ECO:0000256" key="4">
    <source>
        <dbReference type="ARBA" id="ARBA00022617"/>
    </source>
</evidence>
<comment type="pathway">
    <text evidence="2">Secondary metabolite biosynthesis.</text>
</comment>
<dbReference type="GO" id="GO:0020037">
    <property type="term" value="F:heme binding"/>
    <property type="evidence" value="ECO:0007669"/>
    <property type="project" value="InterPro"/>
</dbReference>
<evidence type="ECO:0000256" key="10">
    <source>
        <dbReference type="RuleBase" id="RU000461"/>
    </source>
</evidence>
<dbReference type="PROSITE" id="PS00086">
    <property type="entry name" value="CYTOCHROME_P450"/>
    <property type="match status" value="1"/>
</dbReference>
<dbReference type="InterPro" id="IPR017972">
    <property type="entry name" value="Cyt_P450_CS"/>
</dbReference>
<evidence type="ECO:0000256" key="3">
    <source>
        <dbReference type="ARBA" id="ARBA00010617"/>
    </source>
</evidence>
<comment type="cofactor">
    <cofactor evidence="1 9">
        <name>heme</name>
        <dbReference type="ChEBI" id="CHEBI:30413"/>
    </cofactor>
</comment>
<dbReference type="GO" id="GO:0016705">
    <property type="term" value="F:oxidoreductase activity, acting on paired donors, with incorporation or reduction of molecular oxygen"/>
    <property type="evidence" value="ECO:0007669"/>
    <property type="project" value="InterPro"/>
</dbReference>